<evidence type="ECO:0000313" key="2">
    <source>
        <dbReference type="Proteomes" id="UP000188268"/>
    </source>
</evidence>
<proteinExistence type="predicted"/>
<comment type="caution">
    <text evidence="1">The sequence shown here is derived from an EMBL/GenBank/DDBJ whole genome shotgun (WGS) entry which is preliminary data.</text>
</comment>
<dbReference type="EMBL" id="AWWV01001096">
    <property type="protein sequence ID" value="OMP11613.1"/>
    <property type="molecule type" value="Genomic_DNA"/>
</dbReference>
<dbReference type="Proteomes" id="UP000188268">
    <property type="component" value="Unassembled WGS sequence"/>
</dbReference>
<accession>A0A1R3KWX3</accession>
<organism evidence="1 2">
    <name type="scientific">Corchorus capsularis</name>
    <name type="common">Jute</name>
    <dbReference type="NCBI Taxonomy" id="210143"/>
    <lineage>
        <taxon>Eukaryota</taxon>
        <taxon>Viridiplantae</taxon>
        <taxon>Streptophyta</taxon>
        <taxon>Embryophyta</taxon>
        <taxon>Tracheophyta</taxon>
        <taxon>Spermatophyta</taxon>
        <taxon>Magnoliopsida</taxon>
        <taxon>eudicotyledons</taxon>
        <taxon>Gunneridae</taxon>
        <taxon>Pentapetalae</taxon>
        <taxon>rosids</taxon>
        <taxon>malvids</taxon>
        <taxon>Malvales</taxon>
        <taxon>Malvaceae</taxon>
        <taxon>Grewioideae</taxon>
        <taxon>Apeibeae</taxon>
        <taxon>Corchorus</taxon>
    </lineage>
</organism>
<reference evidence="1 2" key="1">
    <citation type="submission" date="2013-09" db="EMBL/GenBank/DDBJ databases">
        <title>Corchorus capsularis genome sequencing.</title>
        <authorList>
            <person name="Alam M."/>
            <person name="Haque M.S."/>
            <person name="Islam M.S."/>
            <person name="Emdad E.M."/>
            <person name="Islam M.M."/>
            <person name="Ahmed B."/>
            <person name="Halim A."/>
            <person name="Hossen Q.M.M."/>
            <person name="Hossain M.Z."/>
            <person name="Ahmed R."/>
            <person name="Khan M.M."/>
            <person name="Islam R."/>
            <person name="Rashid M.M."/>
            <person name="Khan S.A."/>
            <person name="Rahman M.S."/>
            <person name="Alam M."/>
        </authorList>
    </citation>
    <scope>NUCLEOTIDE SEQUENCE [LARGE SCALE GENOMIC DNA]</scope>
    <source>
        <strain evidence="2">cv. CVL-1</strain>
        <tissue evidence="1">Whole seedling</tissue>
    </source>
</reference>
<evidence type="ECO:0000313" key="1">
    <source>
        <dbReference type="EMBL" id="OMP11613.1"/>
    </source>
</evidence>
<sequence length="51" mass="5791">SAKKPQHMVIIRLIGDYDGFQVIEAELELKIGVVSCSELTRAYKRERTARA</sequence>
<name>A0A1R3KWX3_COCAP</name>
<protein>
    <submittedName>
        <fullName evidence="1">Uncharacterized protein</fullName>
    </submittedName>
</protein>
<dbReference type="AlphaFoldDB" id="A0A1R3KWX3"/>
<keyword evidence="2" id="KW-1185">Reference proteome</keyword>
<dbReference type="Gramene" id="OMP11613">
    <property type="protein sequence ID" value="OMP11613"/>
    <property type="gene ID" value="CCACVL1_00399"/>
</dbReference>
<gene>
    <name evidence="1" type="ORF">CCACVL1_00399</name>
</gene>
<feature type="non-terminal residue" evidence="1">
    <location>
        <position position="1"/>
    </location>
</feature>